<feature type="compositionally biased region" description="Basic residues" evidence="1">
    <location>
        <begin position="37"/>
        <end position="51"/>
    </location>
</feature>
<dbReference type="GeneID" id="94345709"/>
<evidence type="ECO:0000256" key="1">
    <source>
        <dbReference type="SAM" id="MobiDB-lite"/>
    </source>
</evidence>
<accession>A0A976FQY2</accession>
<dbReference type="Pfam" id="PF04910">
    <property type="entry name" value="Tcf25"/>
    <property type="match status" value="1"/>
</dbReference>
<evidence type="ECO:0000313" key="3">
    <source>
        <dbReference type="Proteomes" id="UP000294530"/>
    </source>
</evidence>
<dbReference type="Proteomes" id="UP000294530">
    <property type="component" value="Unassembled WGS sequence"/>
</dbReference>
<dbReference type="InterPro" id="IPR006994">
    <property type="entry name" value="TCF25/Rqc1"/>
</dbReference>
<dbReference type="PANTHER" id="PTHR22684:SF0">
    <property type="entry name" value="RIBOSOME QUALITY CONTROL COMPLEX SUBUNIT TCF25"/>
    <property type="match status" value="1"/>
</dbReference>
<dbReference type="GO" id="GO:1990112">
    <property type="term" value="C:RQC complex"/>
    <property type="evidence" value="ECO:0007669"/>
    <property type="project" value="TreeGrafter"/>
</dbReference>
<dbReference type="EMBL" id="SHOA02000012">
    <property type="protein sequence ID" value="TDH71328.1"/>
    <property type="molecule type" value="Genomic_DNA"/>
</dbReference>
<feature type="region of interest" description="Disordered" evidence="1">
    <location>
        <begin position="31"/>
        <end position="59"/>
    </location>
</feature>
<dbReference type="KEGG" id="blac:94345709"/>
<dbReference type="PANTHER" id="PTHR22684">
    <property type="entry name" value="NULP1-RELATED"/>
    <property type="match status" value="1"/>
</dbReference>
<gene>
    <name evidence="2" type="ORF">CCR75_001937</name>
</gene>
<dbReference type="AlphaFoldDB" id="A0A976FQY2"/>
<reference evidence="2 3" key="1">
    <citation type="journal article" date="2021" name="Genome Biol.">
        <title>AFLAP: assembly-free linkage analysis pipeline using k-mers from genome sequencing data.</title>
        <authorList>
            <person name="Fletcher K."/>
            <person name="Zhang L."/>
            <person name="Gil J."/>
            <person name="Han R."/>
            <person name="Cavanaugh K."/>
            <person name="Michelmore R."/>
        </authorList>
    </citation>
    <scope>NUCLEOTIDE SEQUENCE [LARGE SCALE GENOMIC DNA]</scope>
    <source>
        <strain evidence="2 3">SF5</strain>
    </source>
</reference>
<protein>
    <submittedName>
        <fullName evidence="2">Uncharacterized protein</fullName>
    </submittedName>
</protein>
<organism evidence="2 3">
    <name type="scientific">Bremia lactucae</name>
    <name type="common">Lettuce downy mildew</name>
    <dbReference type="NCBI Taxonomy" id="4779"/>
    <lineage>
        <taxon>Eukaryota</taxon>
        <taxon>Sar</taxon>
        <taxon>Stramenopiles</taxon>
        <taxon>Oomycota</taxon>
        <taxon>Peronosporomycetes</taxon>
        <taxon>Peronosporales</taxon>
        <taxon>Peronosporaceae</taxon>
        <taxon>Bremia</taxon>
    </lineage>
</organism>
<name>A0A976FQY2_BRELC</name>
<proteinExistence type="predicted"/>
<comment type="caution">
    <text evidence="2">The sequence shown here is derived from an EMBL/GenBank/DDBJ whole genome shotgun (WGS) entry which is preliminary data.</text>
</comment>
<keyword evidence="3" id="KW-1185">Reference proteome</keyword>
<dbReference type="RefSeq" id="XP_067820827.1">
    <property type="nucleotide sequence ID" value="XM_067960038.1"/>
</dbReference>
<dbReference type="OrthoDB" id="205993at2759"/>
<sequence>MLLTPGLPAKPIDWPRSERLKAAKEMWSQKTITSCRRSARPIQTKKSKRKLNRNEKEETESVDDLLKALAIETRESMVNTSSSLSIDKEPSLFGVDLKCANADTEMKRLFGVKEGSRGSTRQFHRTSRKNPRLPLKKTMLVTPLEDWPRPPTFIHGGIRWTRSNEPQGLGWNSLCKYYKVVYSSAYEKSQEEFQLLQRSHDPNVIAHFLQRYPYHIEALVTMTEVYQHHGQMDHASDCIQRCIYALELAWTDDFEVTKGHCRMDIRIETNGGVFKALFLLMKQAGRRGCVRSAFETAKLVLGLDPEGDPMSVVLAIDYYALTSRQCQFVIDLVHSKTLVVDRYADEEMVLSKNQARLKAIKKDSIHDIAMLPNLQFSLGLAHFYLGNEVEGKEKVAIALLHFPTLLEKLLHQMAAISSSAWHLILANRVFAKAQNVDKVLEHLLEIYVTRNCSLWKVKETQAFLLQSAQYALDSPQLVAANPQVLKLPTCMHKYLRAVLADYSDDITTLPADHPMLQPPELENGQLLDAEARAALVQAQEVFDAGNLPADANPLLLFLQTLLPWNQVQGAGQRPPL</sequence>
<evidence type="ECO:0000313" key="2">
    <source>
        <dbReference type="EMBL" id="TDH71328.1"/>
    </source>
</evidence>